<accession>A0A6S6TA22</accession>
<gene>
    <name evidence="3" type="ORF">HELGO_WM9465</name>
</gene>
<dbReference type="AlphaFoldDB" id="A0A6S6TA22"/>
<dbReference type="Pfam" id="PF20419">
    <property type="entry name" value="DUF6701"/>
    <property type="match status" value="1"/>
</dbReference>
<dbReference type="EMBL" id="CACVAW010000068">
    <property type="protein sequence ID" value="CAA6815894.1"/>
    <property type="molecule type" value="Genomic_DNA"/>
</dbReference>
<dbReference type="InterPro" id="IPR046524">
    <property type="entry name" value="DUF6701"/>
</dbReference>
<proteinExistence type="predicted"/>
<sequence>MHKIFFSLTLLFSFCTASFNATDINNSVIQTKYVSKSFDLEVTSNIADFNGTVCVAVVDSNDINISSWQSKDMTNGDSFVKSFNVDQAVRIARIKIKYNQNIPHLISDCSLPLSLSETYYGDSFSVRPEKFVFDELNATYISQEELSLVLGVYNVDDNLSLNYEGTDLRIEIAKKFSDGSDDDGSLEGNMSFDIGAFVSGKSDINLSFDDIGIVDFKIIDTNWTAVDIGDGTSSSDLEISTEFNTTFLLDKFKITFGNMKIEDYNSTYTYFSDDLNMSSKVSEFNITISAVGEKNITTANYTSSVADKYYDQNISYEIKIDLNTTDIYSETLFTKSNFDANFTNGVATLNVKDILFNYGRDMRFPKNPKKVFGRDHNISFYVIDSDAIEANITSILDGNATFFYGRIHRSDIFSENNVENNVEIFYEVYCDENNCSQYDLNTSNTSANWYINRLHNDTSSGKVSSYRSVMETKIQGLDIYSSLSISSGIETIRLQNLINKLPIRDRIELNASSWMRYNPYIVTDIMDFYISFGGEKTEFDSKESNGATWLGSGEQGKVLDLLMDKSPHDRLE</sequence>
<keyword evidence="1" id="KW-0732">Signal</keyword>
<feature type="domain" description="DUF6701" evidence="2">
    <location>
        <begin position="162"/>
        <end position="467"/>
    </location>
</feature>
<organism evidence="3">
    <name type="scientific">uncultured Campylobacterales bacterium</name>
    <dbReference type="NCBI Taxonomy" id="352960"/>
    <lineage>
        <taxon>Bacteria</taxon>
        <taxon>Pseudomonadati</taxon>
        <taxon>Campylobacterota</taxon>
        <taxon>Epsilonproteobacteria</taxon>
        <taxon>Campylobacterales</taxon>
        <taxon>environmental samples</taxon>
    </lineage>
</organism>
<reference evidence="3" key="1">
    <citation type="submission" date="2020-01" db="EMBL/GenBank/DDBJ databases">
        <authorList>
            <person name="Meier V. D."/>
            <person name="Meier V D."/>
        </authorList>
    </citation>
    <scope>NUCLEOTIDE SEQUENCE</scope>
    <source>
        <strain evidence="3">HLG_WM_MAG_12</strain>
    </source>
</reference>
<evidence type="ECO:0000256" key="1">
    <source>
        <dbReference type="SAM" id="SignalP"/>
    </source>
</evidence>
<feature type="chain" id="PRO_5027922985" description="DUF6701 domain-containing protein" evidence="1">
    <location>
        <begin position="22"/>
        <end position="572"/>
    </location>
</feature>
<evidence type="ECO:0000313" key="3">
    <source>
        <dbReference type="EMBL" id="CAA6815894.1"/>
    </source>
</evidence>
<evidence type="ECO:0000259" key="2">
    <source>
        <dbReference type="Pfam" id="PF20419"/>
    </source>
</evidence>
<protein>
    <recommendedName>
        <fullName evidence="2">DUF6701 domain-containing protein</fullName>
    </recommendedName>
</protein>
<feature type="signal peptide" evidence="1">
    <location>
        <begin position="1"/>
        <end position="21"/>
    </location>
</feature>
<name>A0A6S6TA22_9BACT</name>